<evidence type="ECO:0000313" key="2">
    <source>
        <dbReference type="EMBL" id="MFK8293889.1"/>
    </source>
</evidence>
<dbReference type="InterPro" id="IPR014710">
    <property type="entry name" value="RmlC-like_jellyroll"/>
</dbReference>
<dbReference type="InterPro" id="IPR000595">
    <property type="entry name" value="cNMP-bd_dom"/>
</dbReference>
<accession>A0ABW8QC53</accession>
<protein>
    <submittedName>
        <fullName evidence="2">Crp/Fnr family transcriptional regulator</fullName>
    </submittedName>
</protein>
<dbReference type="RefSeq" id="WP_212906566.1">
    <property type="nucleotide sequence ID" value="NZ_BOQF01000015.1"/>
</dbReference>
<organism evidence="2 3">
    <name type="scientific">Capnocytophaga stomatis</name>
    <dbReference type="NCBI Taxonomy" id="1848904"/>
    <lineage>
        <taxon>Bacteria</taxon>
        <taxon>Pseudomonadati</taxon>
        <taxon>Bacteroidota</taxon>
        <taxon>Flavobacteriia</taxon>
        <taxon>Flavobacteriales</taxon>
        <taxon>Flavobacteriaceae</taxon>
        <taxon>Capnocytophaga</taxon>
    </lineage>
</organism>
<evidence type="ECO:0000259" key="1">
    <source>
        <dbReference type="PROSITE" id="PS50042"/>
    </source>
</evidence>
<dbReference type="SUPFAM" id="SSF51206">
    <property type="entry name" value="cAMP-binding domain-like"/>
    <property type="match status" value="1"/>
</dbReference>
<comment type="caution">
    <text evidence="2">The sequence shown here is derived from an EMBL/GenBank/DDBJ whole genome shotgun (WGS) entry which is preliminary data.</text>
</comment>
<dbReference type="CDD" id="cd00038">
    <property type="entry name" value="CAP_ED"/>
    <property type="match status" value="1"/>
</dbReference>
<evidence type="ECO:0000313" key="3">
    <source>
        <dbReference type="Proteomes" id="UP001622370"/>
    </source>
</evidence>
<dbReference type="PROSITE" id="PS50042">
    <property type="entry name" value="CNMP_BINDING_3"/>
    <property type="match status" value="1"/>
</dbReference>
<dbReference type="Proteomes" id="UP001622370">
    <property type="component" value="Unassembled WGS sequence"/>
</dbReference>
<dbReference type="Gene3D" id="2.60.120.10">
    <property type="entry name" value="Jelly Rolls"/>
    <property type="match status" value="1"/>
</dbReference>
<keyword evidence="3" id="KW-1185">Reference proteome</keyword>
<proteinExistence type="predicted"/>
<dbReference type="Pfam" id="PF00027">
    <property type="entry name" value="cNMP_binding"/>
    <property type="match status" value="1"/>
</dbReference>
<dbReference type="EMBL" id="JBJGWJ010000006">
    <property type="protein sequence ID" value="MFK8293889.1"/>
    <property type="molecule type" value="Genomic_DNA"/>
</dbReference>
<name>A0ABW8QC53_9FLAO</name>
<gene>
    <name evidence="2" type="ORF">ACI76L_08850</name>
</gene>
<reference evidence="2 3" key="1">
    <citation type="journal article" date="2016" name="Sci. Rep.">
        <title>Whole genome sequencing identifies a novel species of the genus Capnocytophaga isolated from dog and cat bite wounds in humans.</title>
        <authorList>
            <person name="Zangenah S."/>
            <person name="Abbasi N."/>
            <person name="Andersson A.F."/>
            <person name="Bergman P."/>
        </authorList>
    </citation>
    <scope>NUCLEOTIDE SEQUENCE [LARGE SCALE GENOMIC DNA]</scope>
    <source>
        <strain evidence="2 3">W5</strain>
    </source>
</reference>
<feature type="domain" description="Cyclic nucleotide-binding" evidence="1">
    <location>
        <begin position="1"/>
        <end position="101"/>
    </location>
</feature>
<sequence>MEIPTDLIYKYFSEITFSKGDYLLRAGEIEKYLYYIESGMVRIFHYDFRKDKETTVDFIFPNQFCLSYESFRDCTPSLLELQAISDVRAYRIDKQLLDTLMKQETFLLVKSQIMEELFVQKARKEIQFLTQSPEEIYKQLIEKEPILVQKLPLKYIASYIGITPQALSRIRRRIVTE</sequence>
<dbReference type="InterPro" id="IPR018490">
    <property type="entry name" value="cNMP-bd_dom_sf"/>
</dbReference>